<dbReference type="AlphaFoldDB" id="A0A916WG82"/>
<comment type="caution">
    <text evidence="1">The sequence shown here is derived from an EMBL/GenBank/DDBJ whole genome shotgun (WGS) entry which is preliminary data.</text>
</comment>
<sequence>MTRKKNGGDERVRRQTAMNPFIGKPGFFNRLNRIVFTFAGPAQIGIGKPEAPYRAPSDPVCPMCGMPMALHTIDRSGPRTQVDCPR</sequence>
<name>A0A916WG82_9MICO</name>
<evidence type="ECO:0000313" key="2">
    <source>
        <dbReference type="Proteomes" id="UP000606922"/>
    </source>
</evidence>
<accession>A0A916WG82</accession>
<dbReference type="RefSeq" id="WP_229733002.1">
    <property type="nucleotide sequence ID" value="NZ_BMGB01000001.1"/>
</dbReference>
<reference evidence="1" key="1">
    <citation type="journal article" date="2014" name="Int. J. Syst. Evol. Microbiol.">
        <title>Complete genome sequence of Corynebacterium casei LMG S-19264T (=DSM 44701T), isolated from a smear-ripened cheese.</title>
        <authorList>
            <consortium name="US DOE Joint Genome Institute (JGI-PGF)"/>
            <person name="Walter F."/>
            <person name="Albersmeier A."/>
            <person name="Kalinowski J."/>
            <person name="Ruckert C."/>
        </authorList>
    </citation>
    <scope>NUCLEOTIDE SEQUENCE</scope>
    <source>
        <strain evidence="1">CGMCC 1.12813</strain>
    </source>
</reference>
<keyword evidence="2" id="KW-1185">Reference proteome</keyword>
<dbReference type="EMBL" id="BMGB01000001">
    <property type="protein sequence ID" value="GGA94579.1"/>
    <property type="molecule type" value="Genomic_DNA"/>
</dbReference>
<evidence type="ECO:0000313" key="1">
    <source>
        <dbReference type="EMBL" id="GGA94579.1"/>
    </source>
</evidence>
<protein>
    <submittedName>
        <fullName evidence="1">Uncharacterized protein</fullName>
    </submittedName>
</protein>
<reference evidence="1" key="2">
    <citation type="submission" date="2020-09" db="EMBL/GenBank/DDBJ databases">
        <authorList>
            <person name="Sun Q."/>
            <person name="Zhou Y."/>
        </authorList>
    </citation>
    <scope>NUCLEOTIDE SEQUENCE</scope>
    <source>
        <strain evidence="1">CGMCC 1.12813</strain>
    </source>
</reference>
<gene>
    <name evidence="1" type="ORF">GCM10010979_06340</name>
</gene>
<dbReference type="Proteomes" id="UP000606922">
    <property type="component" value="Unassembled WGS sequence"/>
</dbReference>
<proteinExistence type="predicted"/>
<organism evidence="1 2">
    <name type="scientific">Conyzicola nivalis</name>
    <dbReference type="NCBI Taxonomy" id="1477021"/>
    <lineage>
        <taxon>Bacteria</taxon>
        <taxon>Bacillati</taxon>
        <taxon>Actinomycetota</taxon>
        <taxon>Actinomycetes</taxon>
        <taxon>Micrococcales</taxon>
        <taxon>Microbacteriaceae</taxon>
        <taxon>Conyzicola</taxon>
    </lineage>
</organism>